<keyword evidence="1" id="KW-0812">Transmembrane</keyword>
<dbReference type="HOGENOM" id="CLU_2181372_0_0_6"/>
<keyword evidence="1" id="KW-0472">Membrane</keyword>
<dbReference type="STRING" id="1905730.W5S_0470"/>
<evidence type="ECO:0000256" key="1">
    <source>
        <dbReference type="SAM" id="Phobius"/>
    </source>
</evidence>
<feature type="transmembrane region" description="Helical" evidence="1">
    <location>
        <begin position="70"/>
        <end position="89"/>
    </location>
</feature>
<protein>
    <recommendedName>
        <fullName evidence="4">SMODS and SLOG-associating 2TM effector domain-containing protein</fullName>
    </recommendedName>
</protein>
<dbReference type="RefSeq" id="WP_014698611.1">
    <property type="nucleotide sequence ID" value="NC_017845.1"/>
</dbReference>
<dbReference type="AlphaFoldDB" id="A0A0H3HXJ1"/>
<organism evidence="2 3">
    <name type="scientific">Pectobacterium parmentieri</name>
    <dbReference type="NCBI Taxonomy" id="1905730"/>
    <lineage>
        <taxon>Bacteria</taxon>
        <taxon>Pseudomonadati</taxon>
        <taxon>Pseudomonadota</taxon>
        <taxon>Gammaproteobacteria</taxon>
        <taxon>Enterobacterales</taxon>
        <taxon>Pectobacteriaceae</taxon>
        <taxon>Pectobacterium</taxon>
    </lineage>
</organism>
<sequence length="109" mass="12320">MNKLSSIEDNINHFRLRAHRKARAHYLFSKSLSNRHVWFGISIIFITTLIGSGVVLDISKSSSHFTPQLLGFLSLVAAILSSFQTFLVLKVNLLNISPLLVNTMYCTER</sequence>
<feature type="transmembrane region" description="Helical" evidence="1">
    <location>
        <begin position="37"/>
        <end position="58"/>
    </location>
</feature>
<name>A0A0H3HXJ1_PECPM</name>
<dbReference type="KEGG" id="pec:W5S_0470"/>
<evidence type="ECO:0008006" key="4">
    <source>
        <dbReference type="Google" id="ProtNLM"/>
    </source>
</evidence>
<evidence type="ECO:0000313" key="2">
    <source>
        <dbReference type="EMBL" id="AFI88596.1"/>
    </source>
</evidence>
<reference evidence="2 3" key="1">
    <citation type="journal article" date="2012" name="J. Bacteriol.">
        <title>Genome sequence of Pectobacterium sp. strain SCC3193.</title>
        <authorList>
            <person name="Koskinen J.P."/>
            <person name="Laine P."/>
            <person name="Niemi O."/>
            <person name="Nykyri J."/>
            <person name="Harjunpaa H."/>
            <person name="Auvinen P."/>
            <person name="Paulin L."/>
            <person name="Pirhonen M."/>
            <person name="Palva T."/>
            <person name="Holm L."/>
        </authorList>
    </citation>
    <scope>NUCLEOTIDE SEQUENCE [LARGE SCALE GENOMIC DNA]</scope>
    <source>
        <strain evidence="2 3">SCC3193</strain>
    </source>
</reference>
<proteinExistence type="predicted"/>
<dbReference type="Proteomes" id="UP000008044">
    <property type="component" value="Chromosome"/>
</dbReference>
<gene>
    <name evidence="2" type="ordered locus">W5S_0470</name>
</gene>
<dbReference type="EMBL" id="CP003415">
    <property type="protein sequence ID" value="AFI88596.1"/>
    <property type="molecule type" value="Genomic_DNA"/>
</dbReference>
<accession>A0A0H3HXJ1</accession>
<keyword evidence="1" id="KW-1133">Transmembrane helix</keyword>
<evidence type="ECO:0000313" key="3">
    <source>
        <dbReference type="Proteomes" id="UP000008044"/>
    </source>
</evidence>